<dbReference type="Gene3D" id="1.20.58.380">
    <property type="entry name" value="Flagellar protein flit"/>
    <property type="match status" value="1"/>
</dbReference>
<evidence type="ECO:0000256" key="5">
    <source>
        <dbReference type="ARBA" id="ARBA00093797"/>
    </source>
</evidence>
<keyword evidence="7" id="KW-1185">Reference proteome</keyword>
<evidence type="ECO:0000313" key="6">
    <source>
        <dbReference type="EMBL" id="MDP9902306.1"/>
    </source>
</evidence>
<keyword evidence="6" id="KW-0282">Flagellum</keyword>
<gene>
    <name evidence="6" type="ORF">J2W36_004583</name>
</gene>
<accession>A0ABT9SD73</accession>
<evidence type="ECO:0000256" key="2">
    <source>
        <dbReference type="ARBA" id="ARBA00022490"/>
    </source>
</evidence>
<dbReference type="Pfam" id="PF05400">
    <property type="entry name" value="FliT"/>
    <property type="match status" value="1"/>
</dbReference>
<dbReference type="RefSeq" id="WP_307692054.1">
    <property type="nucleotide sequence ID" value="NZ_JAUSRO010000017.1"/>
</dbReference>
<keyword evidence="2" id="KW-0963">Cytoplasm</keyword>
<keyword evidence="3" id="KW-1005">Bacterial flagellum biogenesis</keyword>
<evidence type="ECO:0000256" key="1">
    <source>
        <dbReference type="ARBA" id="ARBA00004514"/>
    </source>
</evidence>
<dbReference type="InterPro" id="IPR008622">
    <property type="entry name" value="FliT"/>
</dbReference>
<dbReference type="Proteomes" id="UP001226867">
    <property type="component" value="Unassembled WGS sequence"/>
</dbReference>
<name>A0ABT9SD73_9BURK</name>
<evidence type="ECO:0000313" key="7">
    <source>
        <dbReference type="Proteomes" id="UP001226867"/>
    </source>
</evidence>
<sequence>MTKNNEVVASYGKLASRVAHMAELARARQWGQLPELEASCAATVNELKAMTAADQLEAHELELVRALVEGIRKDQDEVCRLVKVQLEFLMTRMAQMQRSTDLNRAYGLSA</sequence>
<evidence type="ECO:0000256" key="3">
    <source>
        <dbReference type="ARBA" id="ARBA00022795"/>
    </source>
</evidence>
<evidence type="ECO:0000256" key="4">
    <source>
        <dbReference type="ARBA" id="ARBA00023186"/>
    </source>
</evidence>
<keyword evidence="4" id="KW-0143">Chaperone</keyword>
<organism evidence="6 7">
    <name type="scientific">Variovorax ginsengisoli</name>
    <dbReference type="NCBI Taxonomy" id="363844"/>
    <lineage>
        <taxon>Bacteria</taxon>
        <taxon>Pseudomonadati</taxon>
        <taxon>Pseudomonadota</taxon>
        <taxon>Betaproteobacteria</taxon>
        <taxon>Burkholderiales</taxon>
        <taxon>Comamonadaceae</taxon>
        <taxon>Variovorax</taxon>
    </lineage>
</organism>
<proteinExistence type="predicted"/>
<comment type="caution">
    <text evidence="6">The sequence shown here is derived from an EMBL/GenBank/DDBJ whole genome shotgun (WGS) entry which is preliminary data.</text>
</comment>
<keyword evidence="6" id="KW-0969">Cilium</keyword>
<keyword evidence="6" id="KW-0966">Cell projection</keyword>
<reference evidence="6 7" key="1">
    <citation type="submission" date="2023-07" db="EMBL/GenBank/DDBJ databases">
        <title>Sorghum-associated microbial communities from plants grown in Nebraska, USA.</title>
        <authorList>
            <person name="Schachtman D."/>
        </authorList>
    </citation>
    <scope>NUCLEOTIDE SEQUENCE [LARGE SCALE GENOMIC DNA]</scope>
    <source>
        <strain evidence="6 7">DS1607</strain>
    </source>
</reference>
<comment type="subcellular location">
    <subcellularLocation>
        <location evidence="1">Cytoplasm</location>
        <location evidence="1">Cytosol</location>
    </subcellularLocation>
</comment>
<protein>
    <recommendedName>
        <fullName evidence="5">Flagellar protein FliT</fullName>
    </recommendedName>
</protein>
<dbReference type="EMBL" id="JAUSRO010000017">
    <property type="protein sequence ID" value="MDP9902306.1"/>
    <property type="molecule type" value="Genomic_DNA"/>
</dbReference>